<gene>
    <name evidence="1" type="ORF">CONLIGDRAFT_638719</name>
</gene>
<name>A0A1J7JWB3_9PEZI</name>
<accession>A0A1J7JWB3</accession>
<organism evidence="1 2">
    <name type="scientific">Coniochaeta ligniaria NRRL 30616</name>
    <dbReference type="NCBI Taxonomy" id="1408157"/>
    <lineage>
        <taxon>Eukaryota</taxon>
        <taxon>Fungi</taxon>
        <taxon>Dikarya</taxon>
        <taxon>Ascomycota</taxon>
        <taxon>Pezizomycotina</taxon>
        <taxon>Sordariomycetes</taxon>
        <taxon>Sordariomycetidae</taxon>
        <taxon>Coniochaetales</taxon>
        <taxon>Coniochaetaceae</taxon>
        <taxon>Coniochaeta</taxon>
    </lineage>
</organism>
<dbReference type="InParanoid" id="A0A1J7JWB3"/>
<reference evidence="1 2" key="1">
    <citation type="submission" date="2016-10" db="EMBL/GenBank/DDBJ databases">
        <title>Draft genome sequence of Coniochaeta ligniaria NRRL30616, a lignocellulolytic fungus for bioabatement of inhibitors in plant biomass hydrolysates.</title>
        <authorList>
            <consortium name="DOE Joint Genome Institute"/>
            <person name="Jimenez D.J."/>
            <person name="Hector R.E."/>
            <person name="Riley R."/>
            <person name="Sun H."/>
            <person name="Grigoriev I.V."/>
            <person name="Van Elsas J.D."/>
            <person name="Nichols N.N."/>
        </authorList>
    </citation>
    <scope>NUCLEOTIDE SEQUENCE [LARGE SCALE GENOMIC DNA]</scope>
    <source>
        <strain evidence="1 2">NRRL 30616</strain>
    </source>
</reference>
<dbReference type="Proteomes" id="UP000182658">
    <property type="component" value="Unassembled WGS sequence"/>
</dbReference>
<dbReference type="EMBL" id="KV875093">
    <property type="protein sequence ID" value="OIW34352.1"/>
    <property type="molecule type" value="Genomic_DNA"/>
</dbReference>
<evidence type="ECO:0000313" key="1">
    <source>
        <dbReference type="EMBL" id="OIW34352.1"/>
    </source>
</evidence>
<protein>
    <submittedName>
        <fullName evidence="1">Uncharacterized protein</fullName>
    </submittedName>
</protein>
<evidence type="ECO:0000313" key="2">
    <source>
        <dbReference type="Proteomes" id="UP000182658"/>
    </source>
</evidence>
<dbReference type="AlphaFoldDB" id="A0A1J7JWB3"/>
<proteinExistence type="predicted"/>
<sequence>MASSGACFASFVLAGPHQSWLCPLEWRSLAPVVKRGWKVCACRRRQNKRRGRFMVARTAVAASAEPTSKSLPGISRFHQVCDCLEIAPTPTHRVWKPAAWPEGLFEEELADKLAIMRLPSGGAVSADEGHRVPDFWMAPRRCSLMQDLYARLIRRPSKKLDAVARKIIAALGQSRNGEDLSNPAVPTILLKLQLLGHLEEFDM</sequence>
<keyword evidence="2" id="KW-1185">Reference proteome</keyword>